<organism evidence="2 3">
    <name type="scientific">Prorocentrum cordatum</name>
    <dbReference type="NCBI Taxonomy" id="2364126"/>
    <lineage>
        <taxon>Eukaryota</taxon>
        <taxon>Sar</taxon>
        <taxon>Alveolata</taxon>
        <taxon>Dinophyceae</taxon>
        <taxon>Prorocentrales</taxon>
        <taxon>Prorocentraceae</taxon>
        <taxon>Prorocentrum</taxon>
    </lineage>
</organism>
<evidence type="ECO:0000313" key="2">
    <source>
        <dbReference type="EMBL" id="CAK0848056.1"/>
    </source>
</evidence>
<reference evidence="2" key="1">
    <citation type="submission" date="2023-10" db="EMBL/GenBank/DDBJ databases">
        <authorList>
            <person name="Chen Y."/>
            <person name="Shah S."/>
            <person name="Dougan E. K."/>
            <person name="Thang M."/>
            <person name="Chan C."/>
        </authorList>
    </citation>
    <scope>NUCLEOTIDE SEQUENCE [LARGE SCALE GENOMIC DNA]</scope>
</reference>
<feature type="region of interest" description="Disordered" evidence="1">
    <location>
        <begin position="46"/>
        <end position="86"/>
    </location>
</feature>
<accession>A0ABN9TS64</accession>
<dbReference type="Proteomes" id="UP001189429">
    <property type="component" value="Unassembled WGS sequence"/>
</dbReference>
<evidence type="ECO:0000313" key="3">
    <source>
        <dbReference type="Proteomes" id="UP001189429"/>
    </source>
</evidence>
<proteinExistence type="predicted"/>
<gene>
    <name evidence="2" type="ORF">PCOR1329_LOCUS41104</name>
</gene>
<sequence>MSGTGAWHDGSRGGALCECSDWHRNPDTGRRCSGFHSALTRFKDFQAASPSEGAGLGARRGPRPPHSPSGERARGRSSRRPGAAPARARAVLDPFYSGGPGCPFVAYVTLATGEAWECREPRTQPPGPRRCGGDLPGM</sequence>
<dbReference type="EMBL" id="CAUYUJ010014949">
    <property type="protein sequence ID" value="CAK0848056.1"/>
    <property type="molecule type" value="Genomic_DNA"/>
</dbReference>
<name>A0ABN9TS64_9DINO</name>
<evidence type="ECO:0000256" key="1">
    <source>
        <dbReference type="SAM" id="MobiDB-lite"/>
    </source>
</evidence>
<protein>
    <submittedName>
        <fullName evidence="2">Uncharacterized protein</fullName>
    </submittedName>
</protein>
<keyword evidence="3" id="KW-1185">Reference proteome</keyword>
<feature type="region of interest" description="Disordered" evidence="1">
    <location>
        <begin position="119"/>
        <end position="138"/>
    </location>
</feature>
<comment type="caution">
    <text evidence="2">The sequence shown here is derived from an EMBL/GenBank/DDBJ whole genome shotgun (WGS) entry which is preliminary data.</text>
</comment>